<dbReference type="InParanoid" id="A0A0C3HLD3"/>
<dbReference type="Proteomes" id="UP000054321">
    <property type="component" value="Unassembled WGS sequence"/>
</dbReference>
<name>A0A0C3HLD3_OIDMZ</name>
<dbReference type="HOGENOM" id="CLU_2705478_0_0_1"/>
<protein>
    <submittedName>
        <fullName evidence="1">Uncharacterized protein</fullName>
    </submittedName>
</protein>
<dbReference type="EMBL" id="KN832874">
    <property type="protein sequence ID" value="KIN03112.1"/>
    <property type="molecule type" value="Genomic_DNA"/>
</dbReference>
<keyword evidence="2" id="KW-1185">Reference proteome</keyword>
<evidence type="ECO:0000313" key="2">
    <source>
        <dbReference type="Proteomes" id="UP000054321"/>
    </source>
</evidence>
<dbReference type="AlphaFoldDB" id="A0A0C3HLD3"/>
<accession>A0A0C3HLD3</accession>
<gene>
    <name evidence="1" type="ORF">OIDMADRAFT_52917</name>
</gene>
<reference evidence="1 2" key="1">
    <citation type="submission" date="2014-04" db="EMBL/GenBank/DDBJ databases">
        <authorList>
            <consortium name="DOE Joint Genome Institute"/>
            <person name="Kuo A."/>
            <person name="Martino E."/>
            <person name="Perotto S."/>
            <person name="Kohler A."/>
            <person name="Nagy L.G."/>
            <person name="Floudas D."/>
            <person name="Copeland A."/>
            <person name="Barry K.W."/>
            <person name="Cichocki N."/>
            <person name="Veneault-Fourrey C."/>
            <person name="LaButti K."/>
            <person name="Lindquist E.A."/>
            <person name="Lipzen A."/>
            <person name="Lundell T."/>
            <person name="Morin E."/>
            <person name="Murat C."/>
            <person name="Sun H."/>
            <person name="Tunlid A."/>
            <person name="Henrissat B."/>
            <person name="Grigoriev I.V."/>
            <person name="Hibbett D.S."/>
            <person name="Martin F."/>
            <person name="Nordberg H.P."/>
            <person name="Cantor M.N."/>
            <person name="Hua S.X."/>
        </authorList>
    </citation>
    <scope>NUCLEOTIDE SEQUENCE [LARGE SCALE GENOMIC DNA]</scope>
    <source>
        <strain evidence="1 2">Zn</strain>
    </source>
</reference>
<dbReference type="OrthoDB" id="3728558at2759"/>
<evidence type="ECO:0000313" key="1">
    <source>
        <dbReference type="EMBL" id="KIN03112.1"/>
    </source>
</evidence>
<reference evidence="2" key="2">
    <citation type="submission" date="2015-01" db="EMBL/GenBank/DDBJ databases">
        <title>Evolutionary Origins and Diversification of the Mycorrhizal Mutualists.</title>
        <authorList>
            <consortium name="DOE Joint Genome Institute"/>
            <consortium name="Mycorrhizal Genomics Consortium"/>
            <person name="Kohler A."/>
            <person name="Kuo A."/>
            <person name="Nagy L.G."/>
            <person name="Floudas D."/>
            <person name="Copeland A."/>
            <person name="Barry K.W."/>
            <person name="Cichocki N."/>
            <person name="Veneault-Fourrey C."/>
            <person name="LaButti K."/>
            <person name="Lindquist E.A."/>
            <person name="Lipzen A."/>
            <person name="Lundell T."/>
            <person name="Morin E."/>
            <person name="Murat C."/>
            <person name="Riley R."/>
            <person name="Ohm R."/>
            <person name="Sun H."/>
            <person name="Tunlid A."/>
            <person name="Henrissat B."/>
            <person name="Grigoriev I.V."/>
            <person name="Hibbett D.S."/>
            <person name="Martin F."/>
        </authorList>
    </citation>
    <scope>NUCLEOTIDE SEQUENCE [LARGE SCALE GENOMIC DNA]</scope>
    <source>
        <strain evidence="2">Zn</strain>
    </source>
</reference>
<sequence length="73" mass="8278">MSKRHGDNAFCGRTLRSAKKTRTSSSWALLPVEIRLMILEEISRQKYCGWAASCVEELESMVIRKAILFNTSA</sequence>
<proteinExistence type="predicted"/>
<organism evidence="1 2">
    <name type="scientific">Oidiodendron maius (strain Zn)</name>
    <dbReference type="NCBI Taxonomy" id="913774"/>
    <lineage>
        <taxon>Eukaryota</taxon>
        <taxon>Fungi</taxon>
        <taxon>Dikarya</taxon>
        <taxon>Ascomycota</taxon>
        <taxon>Pezizomycotina</taxon>
        <taxon>Leotiomycetes</taxon>
        <taxon>Leotiomycetes incertae sedis</taxon>
        <taxon>Myxotrichaceae</taxon>
        <taxon>Oidiodendron</taxon>
    </lineage>
</organism>